<dbReference type="Gene3D" id="1.25.40.10">
    <property type="entry name" value="Tetratricopeptide repeat domain"/>
    <property type="match status" value="1"/>
</dbReference>
<sequence length="340" mass="36165">MNGLLKKRNGFAVAAFTASLLSMFHGSAYADECPSEDFSQFLPAFSANAEIQQRLTAMTVKSLVLKPAGESGNFEPQTTGVKSSTLAFPLMAPVATGKTEGVEAEAVDDSHFNVVDKRAGNSNIKIFNFSRQACWVLEGVEDWSISEKNLVVASTPTMNTSENFCYQRAQAFAGLGGLEQYRLTGELFVAALENYVCAAASGDPQASLSAAGLSLSGMAPQLETEKVEALFKAAATTLADGAASLSTFYCYGNNPVPEGPCRHPEQAEKELIRAASMGSADAMNYLGYSFEEGRLVTKDMSRALACYRLAADKGNDTAAGNLKRLNAQDAAASTKTSYCY</sequence>
<reference evidence="2" key="1">
    <citation type="submission" date="2019-06" db="EMBL/GenBank/DDBJ databases">
        <title>Pseudomonas-derived Butenolides : (Bio)synthesis of Styrolides.</title>
        <authorList>
            <person name="Klapper M."/>
            <person name="Chowdhury S."/>
            <person name="Stallforth P."/>
        </authorList>
    </citation>
    <scope>NUCLEOTIDE SEQUENCE [LARGE SCALE GENOMIC DNA]</scope>
    <source>
        <strain evidence="2">EC-S101</strain>
    </source>
</reference>
<organism evidence="2 3">
    <name type="scientific">Pseudomonas jessenii</name>
    <dbReference type="NCBI Taxonomy" id="77298"/>
    <lineage>
        <taxon>Bacteria</taxon>
        <taxon>Pseudomonadati</taxon>
        <taxon>Pseudomonadota</taxon>
        <taxon>Gammaproteobacteria</taxon>
        <taxon>Pseudomonadales</taxon>
        <taxon>Pseudomonadaceae</taxon>
        <taxon>Pseudomonas</taxon>
    </lineage>
</organism>
<dbReference type="Proteomes" id="UP000306272">
    <property type="component" value="Unassembled WGS sequence"/>
</dbReference>
<proteinExistence type="predicted"/>
<evidence type="ECO:0000256" key="1">
    <source>
        <dbReference type="SAM" id="SignalP"/>
    </source>
</evidence>
<dbReference type="InterPro" id="IPR006597">
    <property type="entry name" value="Sel1-like"/>
</dbReference>
<accession>A0A5C4KWU6</accession>
<dbReference type="Pfam" id="PF08238">
    <property type="entry name" value="Sel1"/>
    <property type="match status" value="1"/>
</dbReference>
<comment type="caution">
    <text evidence="2">The sequence shown here is derived from an EMBL/GenBank/DDBJ whole genome shotgun (WGS) entry which is preliminary data.</text>
</comment>
<evidence type="ECO:0000313" key="3">
    <source>
        <dbReference type="Proteomes" id="UP000306272"/>
    </source>
</evidence>
<dbReference type="SUPFAM" id="SSF81901">
    <property type="entry name" value="HCP-like"/>
    <property type="match status" value="1"/>
</dbReference>
<dbReference type="AlphaFoldDB" id="A0A5C4KWU6"/>
<evidence type="ECO:0000313" key="2">
    <source>
        <dbReference type="EMBL" id="TNB93710.1"/>
    </source>
</evidence>
<feature type="signal peptide" evidence="1">
    <location>
        <begin position="1"/>
        <end position="30"/>
    </location>
</feature>
<protein>
    <submittedName>
        <fullName evidence="2">Sel1 repeat family protein</fullName>
    </submittedName>
</protein>
<keyword evidence="1" id="KW-0732">Signal</keyword>
<gene>
    <name evidence="2" type="ORF">FHG55_18480</name>
</gene>
<name>A0A5C4KWU6_PSEJE</name>
<dbReference type="EMBL" id="VDDB01000014">
    <property type="protein sequence ID" value="TNB93710.1"/>
    <property type="molecule type" value="Genomic_DNA"/>
</dbReference>
<feature type="chain" id="PRO_5023125287" evidence="1">
    <location>
        <begin position="31"/>
        <end position="340"/>
    </location>
</feature>
<dbReference type="RefSeq" id="WP_139055098.1">
    <property type="nucleotide sequence ID" value="NZ_VDDB01000014.1"/>
</dbReference>
<keyword evidence="3" id="KW-1185">Reference proteome</keyword>
<dbReference type="InterPro" id="IPR011990">
    <property type="entry name" value="TPR-like_helical_dom_sf"/>
</dbReference>
<dbReference type="SMART" id="SM00671">
    <property type="entry name" value="SEL1"/>
    <property type="match status" value="1"/>
</dbReference>